<dbReference type="AlphaFoldDB" id="A0A699KY99"/>
<sequence length="233" mass="26763">MHQPPEESVKEFEEQLKTAVITALEGLIQPPQETSGEILQARENLHAFREEDIQVLLHLLEDLQIIRKELAEYINSSSWNCHAFYVNDDDEYSIQYREYLENSSKEITPDFPTEEPDNSLNNSLPEFETFSDHTKETSSGSTTTHVDNYLPEYDSFLFEIEPDEGELTSVVMEDILREPYVHVPNMLSTHPTLMLDSDFIPSDDSLVSDLKDCPDFEDSRARGLSIVHSSFNL</sequence>
<accession>A0A699KY99</accession>
<name>A0A699KY99_TANCI</name>
<dbReference type="EMBL" id="BKCJ010568076">
    <property type="protein sequence ID" value="GFB17382.1"/>
    <property type="molecule type" value="Genomic_DNA"/>
</dbReference>
<comment type="caution">
    <text evidence="1">The sequence shown here is derived from an EMBL/GenBank/DDBJ whole genome shotgun (WGS) entry which is preliminary data.</text>
</comment>
<proteinExistence type="predicted"/>
<organism evidence="1">
    <name type="scientific">Tanacetum cinerariifolium</name>
    <name type="common">Dalmatian daisy</name>
    <name type="synonym">Chrysanthemum cinerariifolium</name>
    <dbReference type="NCBI Taxonomy" id="118510"/>
    <lineage>
        <taxon>Eukaryota</taxon>
        <taxon>Viridiplantae</taxon>
        <taxon>Streptophyta</taxon>
        <taxon>Embryophyta</taxon>
        <taxon>Tracheophyta</taxon>
        <taxon>Spermatophyta</taxon>
        <taxon>Magnoliopsida</taxon>
        <taxon>eudicotyledons</taxon>
        <taxon>Gunneridae</taxon>
        <taxon>Pentapetalae</taxon>
        <taxon>asterids</taxon>
        <taxon>campanulids</taxon>
        <taxon>Asterales</taxon>
        <taxon>Asteraceae</taxon>
        <taxon>Asteroideae</taxon>
        <taxon>Anthemideae</taxon>
        <taxon>Anthemidinae</taxon>
        <taxon>Tanacetum</taxon>
    </lineage>
</organism>
<gene>
    <name evidence="1" type="ORF">Tci_689353</name>
</gene>
<reference evidence="1" key="1">
    <citation type="journal article" date="2019" name="Sci. Rep.">
        <title>Draft genome of Tanacetum cinerariifolium, the natural source of mosquito coil.</title>
        <authorList>
            <person name="Yamashiro T."/>
            <person name="Shiraishi A."/>
            <person name="Satake H."/>
            <person name="Nakayama K."/>
        </authorList>
    </citation>
    <scope>NUCLEOTIDE SEQUENCE</scope>
</reference>
<evidence type="ECO:0000313" key="1">
    <source>
        <dbReference type="EMBL" id="GFB17382.1"/>
    </source>
</evidence>
<evidence type="ECO:0008006" key="2">
    <source>
        <dbReference type="Google" id="ProtNLM"/>
    </source>
</evidence>
<protein>
    <recommendedName>
        <fullName evidence="2">Reverse transcriptase domain-containing protein</fullName>
    </recommendedName>
</protein>